<name>A0ACC0UWK5_9HYPO</name>
<evidence type="ECO:0000313" key="1">
    <source>
        <dbReference type="EMBL" id="KAI9898359.1"/>
    </source>
</evidence>
<gene>
    <name evidence="1" type="ORF">N3K66_006719</name>
</gene>
<dbReference type="Proteomes" id="UP001163324">
    <property type="component" value="Chromosome 6"/>
</dbReference>
<proteinExistence type="predicted"/>
<dbReference type="EMBL" id="CM047945">
    <property type="protein sequence ID" value="KAI9898359.1"/>
    <property type="molecule type" value="Genomic_DNA"/>
</dbReference>
<comment type="caution">
    <text evidence="1">The sequence shown here is derived from an EMBL/GenBank/DDBJ whole genome shotgun (WGS) entry which is preliminary data.</text>
</comment>
<reference evidence="1" key="1">
    <citation type="submission" date="2022-10" db="EMBL/GenBank/DDBJ databases">
        <title>Complete Genome of Trichothecium roseum strain YXFP-22015, a Plant Pathogen Isolated from Citrus.</title>
        <authorList>
            <person name="Wang Y."/>
            <person name="Zhu L."/>
        </authorList>
    </citation>
    <scope>NUCLEOTIDE SEQUENCE</scope>
    <source>
        <strain evidence="1">YXFP-22015</strain>
    </source>
</reference>
<protein>
    <submittedName>
        <fullName evidence="1">Uncharacterized protein</fullName>
    </submittedName>
</protein>
<sequence>MTTGDNLDVGGAELRAEAIDEKRTSMALARDAERKASVAGGASTLTEHEDAPTLEELATLRRVANHIPLKLFSIAFVELCERFSYYGTTIVFTNFIQHPLPEGSTTGADTEQPGVLGMGQRASTGITTFNQFWQYLMPLFGAYVADQYWGRYKTINWALGVDLVGHIVLIISALPGVLTNQSASVACMILGILIIGFGTGGFKPNVNPLIVEQLGEQHIHVKTLPSGERVIVDPAVTIERIYMWFYFFINVGALIGQVTMVFAEKYVGFWLSYTLPTILLSLCPIVMFWGRKRYARREPGGSVLGPAFKIFFLAQKGRWSINPITTWKKLHDGTFWENVKPSKFTDATRPVWMTFDDAWVEEVRRGFNACAVFTWYPLFWLCYNQVNNNLVSQAAVMERHGVPNDILGNLNPFALLIFIPLNDFFVYPTLRKMGIRFTPIKKIACGFMAGCASMIWSAVIQYYIYSRSECGWHAAGEIFDEALGEMRSCEPASVNVWAQTGAYVLIALSEVFASITSLEYAFSKAPKNMRSMVQAVALFMTSFSAAIGQGLVGLAEDPLLVWLYTLVAALAFFGGSMFYLQFRGLDKHEDELNALPEGLIANKATDAEAPYPADEKK</sequence>
<accession>A0ACC0UWK5</accession>
<evidence type="ECO:0000313" key="2">
    <source>
        <dbReference type="Proteomes" id="UP001163324"/>
    </source>
</evidence>
<organism evidence="1 2">
    <name type="scientific">Trichothecium roseum</name>
    <dbReference type="NCBI Taxonomy" id="47278"/>
    <lineage>
        <taxon>Eukaryota</taxon>
        <taxon>Fungi</taxon>
        <taxon>Dikarya</taxon>
        <taxon>Ascomycota</taxon>
        <taxon>Pezizomycotina</taxon>
        <taxon>Sordariomycetes</taxon>
        <taxon>Hypocreomycetidae</taxon>
        <taxon>Hypocreales</taxon>
        <taxon>Hypocreales incertae sedis</taxon>
        <taxon>Trichothecium</taxon>
    </lineage>
</organism>
<keyword evidence="2" id="KW-1185">Reference proteome</keyword>